<accession>A0ABR4M4G6</accession>
<dbReference type="GeneID" id="98143096"/>
<evidence type="ECO:0000313" key="1">
    <source>
        <dbReference type="EMBL" id="KAL2871494.1"/>
    </source>
</evidence>
<gene>
    <name evidence="1" type="ORF">BJX67DRAFT_342395</name>
</gene>
<comment type="caution">
    <text evidence="1">The sequence shown here is derived from an EMBL/GenBank/DDBJ whole genome shotgun (WGS) entry which is preliminary data.</text>
</comment>
<proteinExistence type="predicted"/>
<dbReference type="InterPro" id="IPR010828">
    <property type="entry name" value="Atf2/Sli1-like"/>
</dbReference>
<organism evidence="1 2">
    <name type="scientific">Aspergillus lucknowensis</name>
    <dbReference type="NCBI Taxonomy" id="176173"/>
    <lineage>
        <taxon>Eukaryota</taxon>
        <taxon>Fungi</taxon>
        <taxon>Dikarya</taxon>
        <taxon>Ascomycota</taxon>
        <taxon>Pezizomycotina</taxon>
        <taxon>Eurotiomycetes</taxon>
        <taxon>Eurotiomycetidae</taxon>
        <taxon>Eurotiales</taxon>
        <taxon>Aspergillaceae</taxon>
        <taxon>Aspergillus</taxon>
        <taxon>Aspergillus subgen. Nidulantes</taxon>
    </lineage>
</organism>
<dbReference type="InterPro" id="IPR052058">
    <property type="entry name" value="Alcohol_O-acetyltransferase"/>
</dbReference>
<keyword evidence="2" id="KW-1185">Reference proteome</keyword>
<evidence type="ECO:0000313" key="2">
    <source>
        <dbReference type="Proteomes" id="UP001610432"/>
    </source>
</evidence>
<reference evidence="1 2" key="1">
    <citation type="submission" date="2024-07" db="EMBL/GenBank/DDBJ databases">
        <title>Section-level genome sequencing and comparative genomics of Aspergillus sections Usti and Cavernicolus.</title>
        <authorList>
            <consortium name="Lawrence Berkeley National Laboratory"/>
            <person name="Nybo J.L."/>
            <person name="Vesth T.C."/>
            <person name="Theobald S."/>
            <person name="Frisvad J.C."/>
            <person name="Larsen T.O."/>
            <person name="Kjaerboelling I."/>
            <person name="Rothschild-Mancinelli K."/>
            <person name="Lyhne E.K."/>
            <person name="Kogle M.E."/>
            <person name="Barry K."/>
            <person name="Clum A."/>
            <person name="Na H."/>
            <person name="Ledsgaard L."/>
            <person name="Lin J."/>
            <person name="Lipzen A."/>
            <person name="Kuo A."/>
            <person name="Riley R."/>
            <person name="Mondo S."/>
            <person name="Labutti K."/>
            <person name="Haridas S."/>
            <person name="Pangalinan J."/>
            <person name="Salamov A.A."/>
            <person name="Simmons B.A."/>
            <person name="Magnuson J.K."/>
            <person name="Chen J."/>
            <person name="Drula E."/>
            <person name="Henrissat B."/>
            <person name="Wiebenga A."/>
            <person name="Lubbers R.J."/>
            <person name="Gomes A.C."/>
            <person name="Macurrencykelacurrency M.R."/>
            <person name="Stajich J."/>
            <person name="Grigoriev I.V."/>
            <person name="Mortensen U.H."/>
            <person name="De Vries R.P."/>
            <person name="Baker S.E."/>
            <person name="Andersen M.R."/>
        </authorList>
    </citation>
    <scope>NUCLEOTIDE SEQUENCE [LARGE SCALE GENOMIC DNA]</scope>
    <source>
        <strain evidence="1 2">CBS 449.75</strain>
    </source>
</reference>
<dbReference type="EMBL" id="JBFXLQ010000003">
    <property type="protein sequence ID" value="KAL2871494.1"/>
    <property type="molecule type" value="Genomic_DNA"/>
</dbReference>
<dbReference type="PANTHER" id="PTHR28037:SF1">
    <property type="entry name" value="ALCOHOL O-ACETYLTRANSFERASE 1-RELATED"/>
    <property type="match status" value="1"/>
</dbReference>
<dbReference type="InterPro" id="IPR023213">
    <property type="entry name" value="CAT-like_dom_sf"/>
</dbReference>
<protein>
    <submittedName>
        <fullName evidence="1">Alcohol acetyltransferase</fullName>
    </submittedName>
</protein>
<dbReference type="Gene3D" id="3.30.559.10">
    <property type="entry name" value="Chloramphenicol acetyltransferase-like domain"/>
    <property type="match status" value="1"/>
</dbReference>
<dbReference type="Proteomes" id="UP001610432">
    <property type="component" value="Unassembled WGS sequence"/>
</dbReference>
<sequence>MALSIVLFRRQTERDGKQQDVCLIILHELRGRMTLAMDKFEKLRPVGHLEKYSTARHPLGYYYNVAFTTNYTIPEAFTLPLKDYVYKAIDILIQQHPSLSAIPQDEESEAPYFVRLPEIDLAEQVSFQRRATGISDSELEAFLQTQHDAGFSPPSPYWRLIIFTNNTNVRHFTAIFVYHHALGDGTSGKAFHQTFLHALRCTASLQPGEARQVIPSPKTTLLPNLEIAHPLGLPVSVPYLLKMLFKEFVFSKEDPKLWAGGAFQLPLKTQLRIVVLGPTQTSAIVKVCREHKTTVTCALQTAIARSLFPHLPERYVRVICSGAISSRPWLPENITDLSMGVWVQEFFEHYTRKAVTQESFPWDEAKRSRQTILKELKLKGKNTSVGLLKFVKNYRRDLLESKIGKPRKTAYEVSNLGVLKTEKSEDPSIPQIGRVIFSQSAGVTGSAIEVSVITGADGSLALGISWQTNVVDDQLMQAMIDTLKKELHQLSDQ</sequence>
<dbReference type="Pfam" id="PF07247">
    <property type="entry name" value="AATase"/>
    <property type="match status" value="1"/>
</dbReference>
<dbReference type="RefSeq" id="XP_070890473.1">
    <property type="nucleotide sequence ID" value="XM_071028024.1"/>
</dbReference>
<dbReference type="SUPFAM" id="SSF52777">
    <property type="entry name" value="CoA-dependent acyltransferases"/>
    <property type="match status" value="2"/>
</dbReference>
<name>A0ABR4M4G6_9EURO</name>
<dbReference type="PANTHER" id="PTHR28037">
    <property type="entry name" value="ALCOHOL O-ACETYLTRANSFERASE 1-RELATED"/>
    <property type="match status" value="1"/>
</dbReference>